<dbReference type="Gene3D" id="3.40.50.150">
    <property type="entry name" value="Vaccinia Virus protein VP39"/>
    <property type="match status" value="1"/>
</dbReference>
<proteinExistence type="predicted"/>
<dbReference type="Pfam" id="PF03705">
    <property type="entry name" value="CheR_N"/>
    <property type="match status" value="1"/>
</dbReference>
<dbReference type="PRINTS" id="PR00996">
    <property type="entry name" value="CHERMTFRASE"/>
</dbReference>
<accession>A0AAT9GIL4</accession>
<evidence type="ECO:0000259" key="1">
    <source>
        <dbReference type="PROSITE" id="PS50123"/>
    </source>
</evidence>
<dbReference type="Pfam" id="PF01739">
    <property type="entry name" value="CheR"/>
    <property type="match status" value="1"/>
</dbReference>
<dbReference type="InterPro" id="IPR000780">
    <property type="entry name" value="CheR_MeTrfase"/>
</dbReference>
<gene>
    <name evidence="2" type="ORF">KACHI17_14130</name>
</gene>
<dbReference type="SUPFAM" id="SSF53335">
    <property type="entry name" value="S-adenosyl-L-methionine-dependent methyltransferases"/>
    <property type="match status" value="1"/>
</dbReference>
<dbReference type="RefSeq" id="WP_353548175.1">
    <property type="nucleotide sequence ID" value="NZ_AP029612.1"/>
</dbReference>
<dbReference type="AlphaFoldDB" id="A0AAT9GIL4"/>
<reference evidence="2" key="1">
    <citation type="submission" date="2024-02" db="EMBL/GenBank/DDBJ databases">
        <title>Sediminibacterium planktonica sp. nov. and Sediminibacterium longus sp. nov., isolated from surface lake and river water.</title>
        <authorList>
            <person name="Watanabe K."/>
            <person name="Takemine S."/>
            <person name="Ishii Y."/>
            <person name="Ogata Y."/>
            <person name="Shindo C."/>
            <person name="Suda W."/>
        </authorList>
    </citation>
    <scope>NUCLEOTIDE SEQUENCE</scope>
    <source>
        <strain evidence="2">KACHI17</strain>
    </source>
</reference>
<dbReference type="PROSITE" id="PS50123">
    <property type="entry name" value="CHER"/>
    <property type="match status" value="1"/>
</dbReference>
<dbReference type="SUPFAM" id="SSF47757">
    <property type="entry name" value="Chemotaxis receptor methyltransferase CheR, N-terminal domain"/>
    <property type="match status" value="1"/>
</dbReference>
<dbReference type="InterPro" id="IPR022641">
    <property type="entry name" value="CheR_N"/>
</dbReference>
<organism evidence="2">
    <name type="scientific">Sediminibacterium sp. KACHI17</name>
    <dbReference type="NCBI Taxonomy" id="1751071"/>
    <lineage>
        <taxon>Bacteria</taxon>
        <taxon>Pseudomonadati</taxon>
        <taxon>Bacteroidota</taxon>
        <taxon>Chitinophagia</taxon>
        <taxon>Chitinophagales</taxon>
        <taxon>Chitinophagaceae</taxon>
        <taxon>Sediminibacterium</taxon>
    </lineage>
</organism>
<name>A0AAT9GIL4_9BACT</name>
<dbReference type="SMART" id="SM00138">
    <property type="entry name" value="MeTrc"/>
    <property type="match status" value="1"/>
</dbReference>
<dbReference type="GO" id="GO:0008757">
    <property type="term" value="F:S-adenosylmethionine-dependent methyltransferase activity"/>
    <property type="evidence" value="ECO:0007669"/>
    <property type="project" value="InterPro"/>
</dbReference>
<sequence>MNNVIGLNPKPELSSQSFEQLLHLLHHVYGYDFSGYSKASLLRRIYKFMDAHEVSEGQQLIQLLAGDTSLFHSFLETITVNVTEMFRDPGFYKSIREKVLPVLATYPQINIWHAGCSTGEEVFSLCILLHEAGLLHRTRIYATDINASYLEKARTGVLPMAHMREYTLNYHQSGCAGDFSDYYTALYDHVLIHKEVRDRVVFLQHNLVTDRSFNEFQLILCRNVMIYFNKQLQNKVLKLFHESLSSLGFIGLGMKESLLFSEYRSKYSVVDGGAKIFRKKS</sequence>
<dbReference type="PANTHER" id="PTHR24422:SF8">
    <property type="entry name" value="CHEMOTAXIS PROTEIN"/>
    <property type="match status" value="1"/>
</dbReference>
<dbReference type="InterPro" id="IPR050903">
    <property type="entry name" value="Bact_Chemotaxis_MeTrfase"/>
</dbReference>
<evidence type="ECO:0000313" key="2">
    <source>
        <dbReference type="EMBL" id="BFG70532.1"/>
    </source>
</evidence>
<protein>
    <submittedName>
        <fullName evidence="2">Protein-glutamate O-methyltransferase CheR</fullName>
    </submittedName>
</protein>
<dbReference type="PANTHER" id="PTHR24422">
    <property type="entry name" value="CHEMOTAXIS PROTEIN METHYLTRANSFERASE"/>
    <property type="match status" value="1"/>
</dbReference>
<dbReference type="InterPro" id="IPR029063">
    <property type="entry name" value="SAM-dependent_MTases_sf"/>
</dbReference>
<feature type="domain" description="CheR-type methyltransferase" evidence="1">
    <location>
        <begin position="6"/>
        <end position="281"/>
    </location>
</feature>
<dbReference type="EMBL" id="AP029612">
    <property type="protein sequence ID" value="BFG70532.1"/>
    <property type="molecule type" value="Genomic_DNA"/>
</dbReference>
<dbReference type="InterPro" id="IPR022642">
    <property type="entry name" value="CheR_C"/>
</dbReference>